<evidence type="ECO:0000313" key="3">
    <source>
        <dbReference type="Proteomes" id="UP001380290"/>
    </source>
</evidence>
<name>A0ABU8QSK5_9PSED</name>
<proteinExistence type="predicted"/>
<keyword evidence="3" id="KW-1185">Reference proteome</keyword>
<reference evidence="2 3" key="1">
    <citation type="submission" date="2024-02" db="EMBL/GenBank/DDBJ databases">
        <title>Identification of pathogenicity and growth-promoting function of Pseudomonas putida variant.</title>
        <authorList>
            <person name="Sun J."/>
        </authorList>
    </citation>
    <scope>NUCLEOTIDE SEQUENCE [LARGE SCALE GENOMIC DNA]</scope>
    <source>
        <strain evidence="2 3">A03</strain>
    </source>
</reference>
<comment type="caution">
    <text evidence="2">The sequence shown here is derived from an EMBL/GenBank/DDBJ whole genome shotgun (WGS) entry which is preliminary data.</text>
</comment>
<feature type="region of interest" description="Disordered" evidence="1">
    <location>
        <begin position="44"/>
        <end position="64"/>
    </location>
</feature>
<dbReference type="RefSeq" id="WP_186520140.1">
    <property type="nucleotide sequence ID" value="NZ_JBBHLC010000022.1"/>
</dbReference>
<evidence type="ECO:0000256" key="1">
    <source>
        <dbReference type="SAM" id="MobiDB-lite"/>
    </source>
</evidence>
<dbReference type="Proteomes" id="UP001380290">
    <property type="component" value="Unassembled WGS sequence"/>
</dbReference>
<protein>
    <submittedName>
        <fullName evidence="2">Uncharacterized protein</fullName>
    </submittedName>
</protein>
<gene>
    <name evidence="2" type="ORF">V7S98_10295</name>
</gene>
<accession>A0ABU8QSK5</accession>
<dbReference type="EMBL" id="JBBHLC010000022">
    <property type="protein sequence ID" value="MEJ5863615.1"/>
    <property type="molecule type" value="Genomic_DNA"/>
</dbReference>
<sequence length="75" mass="8379">MNYIADICRRLHARLAALQATRPKASVPNPTRLPGGSRLRATWLSSPGHHGPRLHWQQDDSQKPPSRWAGLLCFG</sequence>
<evidence type="ECO:0000313" key="2">
    <source>
        <dbReference type="EMBL" id="MEJ5863615.1"/>
    </source>
</evidence>
<organism evidence="2 3">
    <name type="scientific">Pseudomonas farsensis</name>
    <dbReference type="NCBI Taxonomy" id="2745492"/>
    <lineage>
        <taxon>Bacteria</taxon>
        <taxon>Pseudomonadati</taxon>
        <taxon>Pseudomonadota</taxon>
        <taxon>Gammaproteobacteria</taxon>
        <taxon>Pseudomonadales</taxon>
        <taxon>Pseudomonadaceae</taxon>
        <taxon>Pseudomonas</taxon>
    </lineage>
</organism>